<proteinExistence type="predicted"/>
<dbReference type="AlphaFoldDB" id="A0AAV3H4Y8"/>
<evidence type="ECO:0000313" key="2">
    <source>
        <dbReference type="EMBL" id="EKJ38173.1"/>
    </source>
</evidence>
<keyword evidence="1" id="KW-0472">Membrane</keyword>
<protein>
    <submittedName>
        <fullName evidence="2">Phospholipid/glycerol acyltransferase</fullName>
    </submittedName>
</protein>
<gene>
    <name evidence="2" type="ORF">ECEC1870_4585</name>
</gene>
<keyword evidence="1" id="KW-0812">Transmembrane</keyword>
<dbReference type="EMBL" id="AMVG01000513">
    <property type="protein sequence ID" value="EKJ38173.1"/>
    <property type="molecule type" value="Genomic_DNA"/>
</dbReference>
<keyword evidence="2" id="KW-0012">Acyltransferase</keyword>
<evidence type="ECO:0000256" key="1">
    <source>
        <dbReference type="SAM" id="Phobius"/>
    </source>
</evidence>
<keyword evidence="2" id="KW-0808">Transferase</keyword>
<organism evidence="2 3">
    <name type="scientific">Escherichia coli EC1870</name>
    <dbReference type="NCBI Taxonomy" id="1005554"/>
    <lineage>
        <taxon>Bacteria</taxon>
        <taxon>Pseudomonadati</taxon>
        <taxon>Pseudomonadota</taxon>
        <taxon>Gammaproteobacteria</taxon>
        <taxon>Enterobacterales</taxon>
        <taxon>Enterobacteriaceae</taxon>
        <taxon>Escherichia</taxon>
    </lineage>
</organism>
<dbReference type="Proteomes" id="UP000006789">
    <property type="component" value="Unassembled WGS sequence"/>
</dbReference>
<feature type="transmembrane region" description="Helical" evidence="1">
    <location>
        <begin position="12"/>
        <end position="38"/>
    </location>
</feature>
<sequence length="43" mass="4928">MSKLMSRLEWTWRLVMTGLCFALFGLGGLLLSVVWFNILLVLV</sequence>
<accession>A0AAV3H4Y8</accession>
<keyword evidence="1" id="KW-1133">Transmembrane helix</keyword>
<evidence type="ECO:0000313" key="3">
    <source>
        <dbReference type="Proteomes" id="UP000006789"/>
    </source>
</evidence>
<reference evidence="2 3" key="1">
    <citation type="submission" date="2012-06" db="EMBL/GenBank/DDBJ databases">
        <title>Genomic anatomy of Escherichia coli O157:H7 outbreaks.</title>
        <authorList>
            <person name="Eppinger M."/>
            <person name="Daugherty S."/>
            <person name="Agrawal S."/>
            <person name="Galens K."/>
            <person name="Tallon L."/>
            <person name="Shefchek K."/>
            <person name="Parankush S."/>
            <person name="Cebula T.A."/>
            <person name="Feng P."/>
            <person name="Soderlund R."/>
            <person name="Mammel M.K."/>
            <person name="DebRoy C."/>
            <person name="Dudley E.G."/>
            <person name="Tarr P.I."/>
            <person name="Fraser-Liggett C."/>
            <person name="Ravel J."/>
        </authorList>
    </citation>
    <scope>NUCLEOTIDE SEQUENCE [LARGE SCALE GENOMIC DNA]</scope>
    <source>
        <strain evidence="2 3">EC1870</strain>
    </source>
</reference>
<name>A0AAV3H4Y8_ECOLX</name>
<dbReference type="GO" id="GO:0016746">
    <property type="term" value="F:acyltransferase activity"/>
    <property type="evidence" value="ECO:0007669"/>
    <property type="project" value="UniProtKB-KW"/>
</dbReference>
<comment type="caution">
    <text evidence="2">The sequence shown here is derived from an EMBL/GenBank/DDBJ whole genome shotgun (WGS) entry which is preliminary data.</text>
</comment>